<accession>A0ABS4YFP8</accession>
<name>A0ABS4YFP8_9MICO</name>
<feature type="region of interest" description="Disordered" evidence="3">
    <location>
        <begin position="1"/>
        <end position="23"/>
    </location>
</feature>
<dbReference type="PANTHER" id="PTHR46696:SF1">
    <property type="entry name" value="CYTOCHROME P450 YJIB-RELATED"/>
    <property type="match status" value="1"/>
</dbReference>
<dbReference type="InterPro" id="IPR017972">
    <property type="entry name" value="Cyt_P450_CS"/>
</dbReference>
<proteinExistence type="inferred from homology"/>
<keyword evidence="2" id="KW-0349">Heme</keyword>
<dbReference type="PROSITE" id="PS00086">
    <property type="entry name" value="CYTOCHROME_P450"/>
    <property type="match status" value="1"/>
</dbReference>
<comment type="similarity">
    <text evidence="1 2">Belongs to the cytochrome P450 family.</text>
</comment>
<dbReference type="RefSeq" id="WP_245348822.1">
    <property type="nucleotide sequence ID" value="NZ_BAAAJV010000011.1"/>
</dbReference>
<keyword evidence="2" id="KW-0503">Monooxygenase</keyword>
<dbReference type="PRINTS" id="PR00385">
    <property type="entry name" value="P450"/>
</dbReference>
<dbReference type="Proteomes" id="UP000698222">
    <property type="component" value="Unassembled WGS sequence"/>
</dbReference>
<sequence length="400" mass="44268">MMDHPGHRKAVRPDDLDGPRVQRDGPIWQIRSLDAARQILRARDRTTQAGFTAEQIPRGIFRRHPILISDGALHDEQRRSLARLFAPSVVAERYTALMESTADEMIAEAVRVGRCRLDDLALHYAVAVTAEVVGLTSSSVPAMSRRLTSFFRQPPFDLARPRLGRTKRQLMRAAYNGLSAVLRFYLADVLPALRDHRRRPRNDVISQLLDQGAGHTDILVECVTYGTAGMVTTREFISMACWHLLEDDLLRARYLAAGQDERLGILHEIIRLEPVVGHLYRRVSEHITVSDEGVEHHLVPGDLVDIDVRGANADPASVGAAPLELCPGRTLPRGVSESGLGFGDGAHRCPGRSLALLETDTLLTRLLAQEPTMVAEPAIGWDDLIAGYRLRGVELRLGPA</sequence>
<keyword evidence="2" id="KW-0560">Oxidoreductase</keyword>
<dbReference type="Pfam" id="PF00067">
    <property type="entry name" value="p450"/>
    <property type="match status" value="1"/>
</dbReference>
<keyword evidence="5" id="KW-1185">Reference proteome</keyword>
<dbReference type="SUPFAM" id="SSF48264">
    <property type="entry name" value="Cytochrome P450"/>
    <property type="match status" value="1"/>
</dbReference>
<reference evidence="4 5" key="1">
    <citation type="submission" date="2021-03" db="EMBL/GenBank/DDBJ databases">
        <title>Sequencing the genomes of 1000 actinobacteria strains.</title>
        <authorList>
            <person name="Klenk H.-P."/>
        </authorList>
    </citation>
    <scope>NUCLEOTIDE SEQUENCE [LARGE SCALE GENOMIC DNA]</scope>
    <source>
        <strain evidence="4 5">DSM 14564</strain>
    </source>
</reference>
<dbReference type="InterPro" id="IPR001128">
    <property type="entry name" value="Cyt_P450"/>
</dbReference>
<gene>
    <name evidence="4" type="ORF">JOF44_000489</name>
</gene>
<evidence type="ECO:0000256" key="2">
    <source>
        <dbReference type="RuleBase" id="RU000461"/>
    </source>
</evidence>
<organism evidence="4 5">
    <name type="scientific">Brachybacterium fresconis</name>
    <dbReference type="NCBI Taxonomy" id="173363"/>
    <lineage>
        <taxon>Bacteria</taxon>
        <taxon>Bacillati</taxon>
        <taxon>Actinomycetota</taxon>
        <taxon>Actinomycetes</taxon>
        <taxon>Micrococcales</taxon>
        <taxon>Dermabacteraceae</taxon>
        <taxon>Brachybacterium</taxon>
    </lineage>
</organism>
<keyword evidence="2" id="KW-0479">Metal-binding</keyword>
<dbReference type="CDD" id="cd00302">
    <property type="entry name" value="cytochrome_P450"/>
    <property type="match status" value="1"/>
</dbReference>
<evidence type="ECO:0000256" key="1">
    <source>
        <dbReference type="ARBA" id="ARBA00010617"/>
    </source>
</evidence>
<dbReference type="EMBL" id="JAGIOC010000001">
    <property type="protein sequence ID" value="MBP2407586.1"/>
    <property type="molecule type" value="Genomic_DNA"/>
</dbReference>
<dbReference type="Gene3D" id="1.10.630.10">
    <property type="entry name" value="Cytochrome P450"/>
    <property type="match status" value="1"/>
</dbReference>
<comment type="caution">
    <text evidence="4">The sequence shown here is derived from an EMBL/GenBank/DDBJ whole genome shotgun (WGS) entry which is preliminary data.</text>
</comment>
<protein>
    <submittedName>
        <fullName evidence="4">Cytochrome P450</fullName>
    </submittedName>
</protein>
<dbReference type="PANTHER" id="PTHR46696">
    <property type="entry name" value="P450, PUTATIVE (EUROFUNG)-RELATED"/>
    <property type="match status" value="1"/>
</dbReference>
<evidence type="ECO:0000256" key="3">
    <source>
        <dbReference type="SAM" id="MobiDB-lite"/>
    </source>
</evidence>
<dbReference type="InterPro" id="IPR036396">
    <property type="entry name" value="Cyt_P450_sf"/>
</dbReference>
<evidence type="ECO:0000313" key="4">
    <source>
        <dbReference type="EMBL" id="MBP2407586.1"/>
    </source>
</evidence>
<evidence type="ECO:0000313" key="5">
    <source>
        <dbReference type="Proteomes" id="UP000698222"/>
    </source>
</evidence>
<keyword evidence="2" id="KW-0408">Iron</keyword>